<comment type="caution">
    <text evidence="2">The sequence shown here is derived from an EMBL/GenBank/DDBJ whole genome shotgun (WGS) entry which is preliminary data.</text>
</comment>
<evidence type="ECO:0000313" key="3">
    <source>
        <dbReference type="Proteomes" id="UP001292094"/>
    </source>
</evidence>
<proteinExistence type="predicted"/>
<protein>
    <submittedName>
        <fullName evidence="2">Uncharacterized protein</fullName>
    </submittedName>
</protein>
<keyword evidence="3" id="KW-1185">Reference proteome</keyword>
<accession>A0AAE1U245</accession>
<feature type="compositionally biased region" description="Basic and acidic residues" evidence="1">
    <location>
        <begin position="35"/>
        <end position="67"/>
    </location>
</feature>
<sequence length="73" mass="8010">MLTSCPLPWGSIRDTWSRLEEPGTGGRNRAGADAGEGRGTREWKMCRKVGPEGKDPVDKGERKDRTRGGLARV</sequence>
<dbReference type="Proteomes" id="UP001292094">
    <property type="component" value="Unassembled WGS sequence"/>
</dbReference>
<dbReference type="AlphaFoldDB" id="A0AAE1U245"/>
<dbReference type="EMBL" id="JAWZYT010002587">
    <property type="protein sequence ID" value="KAK4303424.1"/>
    <property type="molecule type" value="Genomic_DNA"/>
</dbReference>
<evidence type="ECO:0000313" key="2">
    <source>
        <dbReference type="EMBL" id="KAK4303424.1"/>
    </source>
</evidence>
<name>A0AAE1U245_9EUCA</name>
<evidence type="ECO:0000256" key="1">
    <source>
        <dbReference type="SAM" id="MobiDB-lite"/>
    </source>
</evidence>
<feature type="region of interest" description="Disordered" evidence="1">
    <location>
        <begin position="1"/>
        <end position="73"/>
    </location>
</feature>
<organism evidence="2 3">
    <name type="scientific">Petrolisthes manimaculis</name>
    <dbReference type="NCBI Taxonomy" id="1843537"/>
    <lineage>
        <taxon>Eukaryota</taxon>
        <taxon>Metazoa</taxon>
        <taxon>Ecdysozoa</taxon>
        <taxon>Arthropoda</taxon>
        <taxon>Crustacea</taxon>
        <taxon>Multicrustacea</taxon>
        <taxon>Malacostraca</taxon>
        <taxon>Eumalacostraca</taxon>
        <taxon>Eucarida</taxon>
        <taxon>Decapoda</taxon>
        <taxon>Pleocyemata</taxon>
        <taxon>Anomura</taxon>
        <taxon>Galatheoidea</taxon>
        <taxon>Porcellanidae</taxon>
        <taxon>Petrolisthes</taxon>
    </lineage>
</organism>
<reference evidence="2" key="1">
    <citation type="submission" date="2023-11" db="EMBL/GenBank/DDBJ databases">
        <title>Genome assemblies of two species of porcelain crab, Petrolisthes cinctipes and Petrolisthes manimaculis (Anomura: Porcellanidae).</title>
        <authorList>
            <person name="Angst P."/>
        </authorList>
    </citation>
    <scope>NUCLEOTIDE SEQUENCE</scope>
    <source>
        <strain evidence="2">PB745_02</strain>
        <tissue evidence="2">Gill</tissue>
    </source>
</reference>
<gene>
    <name evidence="2" type="ORF">Pmani_024573</name>
</gene>